<reference evidence="3" key="1">
    <citation type="submission" date="2025-08" db="UniProtKB">
        <authorList>
            <consortium name="RefSeq"/>
        </authorList>
    </citation>
    <scope>IDENTIFICATION</scope>
    <source>
        <tissue evidence="3">Leaves</tissue>
    </source>
</reference>
<dbReference type="GeneID" id="108989790"/>
<dbReference type="AlphaFoldDB" id="A0A2I4EI56"/>
<evidence type="ECO:0000313" key="2">
    <source>
        <dbReference type="Proteomes" id="UP000235220"/>
    </source>
</evidence>
<dbReference type="RefSeq" id="XP_018819074.1">
    <property type="nucleotide sequence ID" value="XM_018963529.1"/>
</dbReference>
<dbReference type="PANTHER" id="PTHR33710">
    <property type="entry name" value="BNAC02G09200D PROTEIN"/>
    <property type="match status" value="1"/>
</dbReference>
<gene>
    <name evidence="3" type="primary">LOC108989790</name>
</gene>
<dbReference type="OrthoDB" id="1001388at2759"/>
<proteinExistence type="predicted"/>
<dbReference type="InterPro" id="IPR036691">
    <property type="entry name" value="Endo/exonu/phosph_ase_sf"/>
</dbReference>
<organism evidence="2 3">
    <name type="scientific">Juglans regia</name>
    <name type="common">English walnut</name>
    <dbReference type="NCBI Taxonomy" id="51240"/>
    <lineage>
        <taxon>Eukaryota</taxon>
        <taxon>Viridiplantae</taxon>
        <taxon>Streptophyta</taxon>
        <taxon>Embryophyta</taxon>
        <taxon>Tracheophyta</taxon>
        <taxon>Spermatophyta</taxon>
        <taxon>Magnoliopsida</taxon>
        <taxon>eudicotyledons</taxon>
        <taxon>Gunneridae</taxon>
        <taxon>Pentapetalae</taxon>
        <taxon>rosids</taxon>
        <taxon>fabids</taxon>
        <taxon>Fagales</taxon>
        <taxon>Juglandaceae</taxon>
        <taxon>Juglans</taxon>
    </lineage>
</organism>
<sequence length="254" mass="28643">MAGEKGQVLGDMLKSKPKLEEGSMGRLEKTANVPLDQVEETCDMLGVVDSGFSTGNTVAKETRFDPSFDKRPQKEGKLQLLQAIKPGSAIGWVCVGDFNEILSYGEKWGGALRPSGQIEAFRDVVEGCELCDMGSIGNKFTWTNGRYGEAFTKERLDRAFCNATWAKAFPNSEVFTLPTVSSNHYPLLVTIEESQAYRNKKDKPFRFEANWALREDYQNLVEESWLSYKESENKLDAINEGLNQFKQKLLLWNK</sequence>
<feature type="compositionally biased region" description="Basic and acidic residues" evidence="1">
    <location>
        <begin position="13"/>
        <end position="29"/>
    </location>
</feature>
<evidence type="ECO:0000256" key="1">
    <source>
        <dbReference type="SAM" id="MobiDB-lite"/>
    </source>
</evidence>
<dbReference type="Gene3D" id="3.60.10.10">
    <property type="entry name" value="Endonuclease/exonuclease/phosphatase"/>
    <property type="match status" value="1"/>
</dbReference>
<feature type="region of interest" description="Disordered" evidence="1">
    <location>
        <begin position="1"/>
        <end position="31"/>
    </location>
</feature>
<keyword evidence="2" id="KW-1185">Reference proteome</keyword>
<dbReference type="PANTHER" id="PTHR33710:SF77">
    <property type="entry name" value="DNASE I-LIKE SUPERFAMILY PROTEIN"/>
    <property type="match status" value="1"/>
</dbReference>
<dbReference type="KEGG" id="jre:108989790"/>
<dbReference type="Gramene" id="Jr16_11050_p1">
    <property type="protein sequence ID" value="cds.Jr16_11050_p1"/>
    <property type="gene ID" value="Jr16_11050"/>
</dbReference>
<dbReference type="SUPFAM" id="SSF56219">
    <property type="entry name" value="DNase I-like"/>
    <property type="match status" value="1"/>
</dbReference>
<dbReference type="Proteomes" id="UP000235220">
    <property type="component" value="Chromosome 16"/>
</dbReference>
<evidence type="ECO:0000313" key="3">
    <source>
        <dbReference type="RefSeq" id="XP_018819074.1"/>
    </source>
</evidence>
<protein>
    <submittedName>
        <fullName evidence="3">Uncharacterized protein LOC108989790</fullName>
    </submittedName>
</protein>
<name>A0A2I4EI56_JUGRE</name>
<accession>A0A2I4EI56</accession>